<evidence type="ECO:0000313" key="2">
    <source>
        <dbReference type="EMBL" id="GKX31847.1"/>
    </source>
</evidence>
<keyword evidence="3" id="KW-1185">Reference proteome</keyword>
<dbReference type="SUPFAM" id="SSF89550">
    <property type="entry name" value="PHP domain-like"/>
    <property type="match status" value="1"/>
</dbReference>
<dbReference type="PANTHER" id="PTHR42924:SF3">
    <property type="entry name" value="POLYMERASE_HISTIDINOL PHOSPHATASE N-TERMINAL DOMAIN-CONTAINING PROTEIN"/>
    <property type="match status" value="1"/>
</dbReference>
<dbReference type="InterPro" id="IPR016195">
    <property type="entry name" value="Pol/histidinol_Pase-like"/>
</dbReference>
<dbReference type="AlphaFoldDB" id="A0A9W6DHR6"/>
<dbReference type="Proteomes" id="UP001144256">
    <property type="component" value="Unassembled WGS sequence"/>
</dbReference>
<dbReference type="GO" id="GO:0035312">
    <property type="term" value="F:5'-3' DNA exonuclease activity"/>
    <property type="evidence" value="ECO:0007669"/>
    <property type="project" value="TreeGrafter"/>
</dbReference>
<name>A0A9W6DHR6_9FIRM</name>
<dbReference type="InterPro" id="IPR052018">
    <property type="entry name" value="PHP_domain"/>
</dbReference>
<sequence length="441" mass="51341">MNEVLRFFEVTPKIILADTTVDIRIKPLVNHESFDSDTDYEVVYYPLEHFSNKGEYNYQDKYMVRGENGVIELNQHFTGEQEHTIRITNTKTKKTYSFNFYSVKPDLFDRIPYKGDLHMHSHRSDGTESPAFVTASCRKIGFDFMALTDHGKYYPSIESKNSFKDVELDMLIANGEEVHPENNNVHIINFGGNFSVNEYMKENKDEYYKEVKDIEKTIDIDDDHARYECASSEWCFDKIRKGGGLSIFCHPYWLIDSGYYISNSVIDYMYDNQPYDANEVVGGYHRYEFSSNTLQIARYYEERAKGKDIPIVGVSDAHGCEDRDLFGWFFSIVFAPSNKQTDIIDSIKDLYSVGVEYPEGETPRPVGPFRLVKYALYLFREIFPLHDELCLEEGNLMLKYIQGDESAKKRLISLKGQVNNLYNKLFAKEQKAKPHKRFQGK</sequence>
<evidence type="ECO:0000259" key="1">
    <source>
        <dbReference type="Pfam" id="PF02811"/>
    </source>
</evidence>
<gene>
    <name evidence="2" type="ORF">SH1V18_43270</name>
</gene>
<dbReference type="Gene3D" id="3.20.20.140">
    <property type="entry name" value="Metal-dependent hydrolases"/>
    <property type="match status" value="1"/>
</dbReference>
<reference evidence="2" key="1">
    <citation type="submission" date="2022-06" db="EMBL/GenBank/DDBJ databases">
        <title>Vallitalea longa sp. nov., an anaerobic bacterium isolated from marine sediment.</title>
        <authorList>
            <person name="Hirano S."/>
            <person name="Terahara T."/>
            <person name="Mori K."/>
            <person name="Hamada M."/>
            <person name="Matsumoto R."/>
            <person name="Kobayashi T."/>
        </authorList>
    </citation>
    <scope>NUCLEOTIDE SEQUENCE</scope>
    <source>
        <strain evidence="2">SH18-1</strain>
    </source>
</reference>
<feature type="domain" description="PHP" evidence="1">
    <location>
        <begin position="116"/>
        <end position="174"/>
    </location>
</feature>
<dbReference type="RefSeq" id="WP_281819167.1">
    <property type="nucleotide sequence ID" value="NZ_BRLB01000022.1"/>
</dbReference>
<dbReference type="EMBL" id="BRLB01000022">
    <property type="protein sequence ID" value="GKX31847.1"/>
    <property type="molecule type" value="Genomic_DNA"/>
</dbReference>
<dbReference type="Pfam" id="PF02811">
    <property type="entry name" value="PHP"/>
    <property type="match status" value="1"/>
</dbReference>
<evidence type="ECO:0000313" key="3">
    <source>
        <dbReference type="Proteomes" id="UP001144256"/>
    </source>
</evidence>
<protein>
    <recommendedName>
        <fullName evidence="1">PHP domain-containing protein</fullName>
    </recommendedName>
</protein>
<dbReference type="InterPro" id="IPR004013">
    <property type="entry name" value="PHP_dom"/>
</dbReference>
<dbReference type="PANTHER" id="PTHR42924">
    <property type="entry name" value="EXONUCLEASE"/>
    <property type="match status" value="1"/>
</dbReference>
<accession>A0A9W6DHR6</accession>
<dbReference type="GO" id="GO:0004534">
    <property type="term" value="F:5'-3' RNA exonuclease activity"/>
    <property type="evidence" value="ECO:0007669"/>
    <property type="project" value="TreeGrafter"/>
</dbReference>
<organism evidence="2 3">
    <name type="scientific">Vallitalea longa</name>
    <dbReference type="NCBI Taxonomy" id="2936439"/>
    <lineage>
        <taxon>Bacteria</taxon>
        <taxon>Bacillati</taxon>
        <taxon>Bacillota</taxon>
        <taxon>Clostridia</taxon>
        <taxon>Lachnospirales</taxon>
        <taxon>Vallitaleaceae</taxon>
        <taxon>Vallitalea</taxon>
    </lineage>
</organism>
<proteinExistence type="predicted"/>
<comment type="caution">
    <text evidence="2">The sequence shown here is derived from an EMBL/GenBank/DDBJ whole genome shotgun (WGS) entry which is preliminary data.</text>
</comment>